<comment type="caution">
    <text evidence="1">The sequence shown here is derived from an EMBL/GenBank/DDBJ whole genome shotgun (WGS) entry which is preliminary data.</text>
</comment>
<accession>A0A9X5C5S0</accession>
<evidence type="ECO:0000313" key="1">
    <source>
        <dbReference type="EMBL" id="NDO68534.1"/>
    </source>
</evidence>
<dbReference type="InterPro" id="IPR053735">
    <property type="entry name" value="Type_III_TA_endoRNase"/>
</dbReference>
<dbReference type="GO" id="GO:0003723">
    <property type="term" value="F:RNA binding"/>
    <property type="evidence" value="ECO:0007669"/>
    <property type="project" value="InterPro"/>
</dbReference>
<dbReference type="RefSeq" id="WP_004071470.1">
    <property type="nucleotide sequence ID" value="NZ_VIRB01000048.1"/>
</dbReference>
<name>A0A9X5C5S0_9FIRM</name>
<reference evidence="1 2" key="1">
    <citation type="submission" date="2019-07" db="EMBL/GenBank/DDBJ databases">
        <title>Draft genome sequences of 15 bacterial species constituting the stable defined intestinal microbiota of the GM15 gnotobiotic mouse model.</title>
        <authorList>
            <person name="Elie C."/>
            <person name="Mathieu A."/>
            <person name="Saliou A."/>
            <person name="Darnaud M."/>
            <person name="Leulier F."/>
            <person name="Tamellini A."/>
        </authorList>
    </citation>
    <scope>NUCLEOTIDE SEQUENCE [LARGE SCALE GENOMIC DNA]</scope>
    <source>
        <strain evidence="2">ASF 502</strain>
    </source>
</reference>
<evidence type="ECO:0000313" key="2">
    <source>
        <dbReference type="Proteomes" id="UP000474104"/>
    </source>
</evidence>
<proteinExistence type="predicted"/>
<dbReference type="Proteomes" id="UP000474104">
    <property type="component" value="Unassembled WGS sequence"/>
</dbReference>
<dbReference type="GO" id="GO:0004521">
    <property type="term" value="F:RNA endonuclease activity"/>
    <property type="evidence" value="ECO:0007669"/>
    <property type="project" value="InterPro"/>
</dbReference>
<organism evidence="1 2">
    <name type="scientific">Schaedlerella arabinosiphila</name>
    <dbReference type="NCBI Taxonomy" id="2044587"/>
    <lineage>
        <taxon>Bacteria</taxon>
        <taxon>Bacillati</taxon>
        <taxon>Bacillota</taxon>
        <taxon>Clostridia</taxon>
        <taxon>Lachnospirales</taxon>
        <taxon>Lachnospiraceae</taxon>
        <taxon>Schaedlerella</taxon>
    </lineage>
</organism>
<dbReference type="InterPro" id="IPR025911">
    <property type="entry name" value="ToxN/AbiQ_toxin"/>
</dbReference>
<dbReference type="Pfam" id="PF13958">
    <property type="entry name" value="ToxN_toxin"/>
    <property type="match status" value="1"/>
</dbReference>
<dbReference type="AlphaFoldDB" id="A0A9X5C5S0"/>
<dbReference type="Gene3D" id="3.10.129.130">
    <property type="match status" value="1"/>
</dbReference>
<dbReference type="OrthoDB" id="1655812at2"/>
<protein>
    <submittedName>
        <fullName evidence="1">Type III toxin-antitoxin system ToxN/AbiQ family toxin</fullName>
    </submittedName>
</protein>
<sequence length="169" mass="19827">MDLFFYDVDADYVKYLKAAEKTKRGFTRVPDVEYENERKMVCGVVLEVNGYKYYVPVSSYKKKQPNNLLIRLEDDSFNQVKGSLRFNFMFPVDDRYITKRDFNKEKPGRKEFLRRQWVFCNTITTDIKEMAEDTYNGVISGADAALINASCDFKLLEEAAQNYKPDNQN</sequence>
<gene>
    <name evidence="1" type="ORF">FMM80_07470</name>
</gene>
<dbReference type="EMBL" id="VIRB01000048">
    <property type="protein sequence ID" value="NDO68534.1"/>
    <property type="molecule type" value="Genomic_DNA"/>
</dbReference>